<reference evidence="10" key="1">
    <citation type="submission" date="2025-08" db="UniProtKB">
        <authorList>
            <consortium name="Ensembl"/>
        </authorList>
    </citation>
    <scope>IDENTIFICATION</scope>
</reference>
<evidence type="ECO:0000256" key="7">
    <source>
        <dbReference type="PROSITE-ProRule" id="PRU00288"/>
    </source>
</evidence>
<feature type="transmembrane region" description="Helical" evidence="8">
    <location>
        <begin position="179"/>
        <end position="197"/>
    </location>
</feature>
<dbReference type="Proteomes" id="UP000694416">
    <property type="component" value="Unplaced"/>
</dbReference>
<dbReference type="InterPro" id="IPR037278">
    <property type="entry name" value="ARFGAP/RecO"/>
</dbReference>
<dbReference type="SMART" id="SM00105">
    <property type="entry name" value="ArfGap"/>
    <property type="match status" value="1"/>
</dbReference>
<dbReference type="GO" id="GO:0005096">
    <property type="term" value="F:GTPase activator activity"/>
    <property type="evidence" value="ECO:0007669"/>
    <property type="project" value="UniProtKB-KW"/>
</dbReference>
<keyword evidence="6" id="KW-0813">Transport</keyword>
<evidence type="ECO:0000313" key="10">
    <source>
        <dbReference type="Ensembl" id="ENSPTEP00000024936.1"/>
    </source>
</evidence>
<keyword evidence="2" id="KW-0343">GTPase activation</keyword>
<evidence type="ECO:0000256" key="6">
    <source>
        <dbReference type="ARBA" id="ARBA00022892"/>
    </source>
</evidence>
<keyword evidence="3" id="KW-0479">Metal-binding</keyword>
<evidence type="ECO:0000256" key="3">
    <source>
        <dbReference type="ARBA" id="ARBA00022723"/>
    </source>
</evidence>
<organism evidence="10 11">
    <name type="scientific">Piliocolobus tephrosceles</name>
    <name type="common">Ugandan red Colobus</name>
    <dbReference type="NCBI Taxonomy" id="591936"/>
    <lineage>
        <taxon>Eukaryota</taxon>
        <taxon>Metazoa</taxon>
        <taxon>Chordata</taxon>
        <taxon>Craniata</taxon>
        <taxon>Vertebrata</taxon>
        <taxon>Euteleostomi</taxon>
        <taxon>Mammalia</taxon>
        <taxon>Eutheria</taxon>
        <taxon>Euarchontoglires</taxon>
        <taxon>Primates</taxon>
        <taxon>Haplorrhini</taxon>
        <taxon>Catarrhini</taxon>
        <taxon>Cercopithecidae</taxon>
        <taxon>Colobinae</taxon>
        <taxon>Piliocolobus</taxon>
    </lineage>
</organism>
<sequence length="198" mass="22572">MNSAALEIINKLKRKDENNNKCFDCGVSNPDWVSVNHGIFLCINCSGVHRSLGVHISVVRSIKMDIFTDEQIQYMDKGGNKKFQTYLENYGINDFIPEKKYRTKAAEHYRQIIRSIVQNTDPPAPLSLNEGKDIINYGTNDNTQNNENDTDIDDTKNIIQAFNTSEIIENVSSTFSNLYNLYVIITLLVFSIIYLSAF</sequence>
<dbReference type="PANTHER" id="PTHR45686:SF4">
    <property type="entry name" value="ADP-RIBOSYLATION FACTOR GTPASE ACTIVATING PROTEIN 3, ISOFORM H"/>
    <property type="match status" value="1"/>
</dbReference>
<proteinExistence type="predicted"/>
<dbReference type="GO" id="GO:0048205">
    <property type="term" value="P:COPI coating of Golgi vesicle"/>
    <property type="evidence" value="ECO:0007669"/>
    <property type="project" value="TreeGrafter"/>
</dbReference>
<keyword evidence="8" id="KW-0472">Membrane</keyword>
<dbReference type="Gene3D" id="1.10.220.150">
    <property type="entry name" value="Arf GTPase activating protein"/>
    <property type="match status" value="1"/>
</dbReference>
<dbReference type="CDD" id="cd08830">
    <property type="entry name" value="ArfGap_ArfGap1"/>
    <property type="match status" value="1"/>
</dbReference>
<dbReference type="GO" id="GO:0008270">
    <property type="term" value="F:zinc ion binding"/>
    <property type="evidence" value="ECO:0007669"/>
    <property type="project" value="UniProtKB-KW"/>
</dbReference>
<keyword evidence="4 7" id="KW-0863">Zinc-finger</keyword>
<evidence type="ECO:0000256" key="2">
    <source>
        <dbReference type="ARBA" id="ARBA00022468"/>
    </source>
</evidence>
<dbReference type="GO" id="GO:0000139">
    <property type="term" value="C:Golgi membrane"/>
    <property type="evidence" value="ECO:0007669"/>
    <property type="project" value="UniProtKB-SubCell"/>
</dbReference>
<keyword evidence="5" id="KW-0862">Zinc</keyword>
<dbReference type="InterPro" id="IPR038508">
    <property type="entry name" value="ArfGAP_dom_sf"/>
</dbReference>
<evidence type="ECO:0000256" key="8">
    <source>
        <dbReference type="SAM" id="Phobius"/>
    </source>
</evidence>
<dbReference type="InterPro" id="IPR001164">
    <property type="entry name" value="ArfGAP_dom"/>
</dbReference>
<evidence type="ECO:0000256" key="4">
    <source>
        <dbReference type="ARBA" id="ARBA00022771"/>
    </source>
</evidence>
<dbReference type="Ensembl" id="ENSPTET00000035372.1">
    <property type="protein sequence ID" value="ENSPTEP00000024936.1"/>
    <property type="gene ID" value="ENSPTEG00000025331.1"/>
</dbReference>
<keyword evidence="8" id="KW-1133">Transmembrane helix</keyword>
<keyword evidence="6" id="KW-0931">ER-Golgi transport</keyword>
<evidence type="ECO:0000259" key="9">
    <source>
        <dbReference type="PROSITE" id="PS50115"/>
    </source>
</evidence>
<name>A0A8C9HRH6_9PRIM</name>
<dbReference type="PANTHER" id="PTHR45686">
    <property type="entry name" value="ADP-RIBOSYLATION FACTOR GTPASE ACTIVATING PROTEIN 3, ISOFORM H-RELATED"/>
    <property type="match status" value="1"/>
</dbReference>
<dbReference type="SUPFAM" id="SSF57863">
    <property type="entry name" value="ArfGap/RecO-like zinc finger"/>
    <property type="match status" value="1"/>
</dbReference>
<evidence type="ECO:0000313" key="11">
    <source>
        <dbReference type="Proteomes" id="UP000694416"/>
    </source>
</evidence>
<protein>
    <recommendedName>
        <fullName evidence="9">Arf-GAP domain-containing protein</fullName>
    </recommendedName>
</protein>
<comment type="subcellular location">
    <subcellularLocation>
        <location evidence="1">Golgi apparatus membrane</location>
        <topology evidence="1">Peripheral membrane protein</topology>
        <orientation evidence="1">Cytoplasmic side</orientation>
    </subcellularLocation>
</comment>
<dbReference type="PROSITE" id="PS50115">
    <property type="entry name" value="ARFGAP"/>
    <property type="match status" value="1"/>
</dbReference>
<evidence type="ECO:0000256" key="5">
    <source>
        <dbReference type="ARBA" id="ARBA00022833"/>
    </source>
</evidence>
<keyword evidence="8" id="KW-0812">Transmembrane</keyword>
<dbReference type="AlphaFoldDB" id="A0A8C9HRH6"/>
<accession>A0A8C9HRH6</accession>
<reference evidence="10" key="2">
    <citation type="submission" date="2025-09" db="UniProtKB">
        <authorList>
            <consortium name="Ensembl"/>
        </authorList>
    </citation>
    <scope>IDENTIFICATION</scope>
</reference>
<dbReference type="PRINTS" id="PR00405">
    <property type="entry name" value="REVINTRACTNG"/>
</dbReference>
<feature type="domain" description="Arf-GAP" evidence="9">
    <location>
        <begin position="6"/>
        <end position="122"/>
    </location>
</feature>
<dbReference type="Pfam" id="PF01412">
    <property type="entry name" value="ArfGap"/>
    <property type="match status" value="1"/>
</dbReference>
<keyword evidence="11" id="KW-1185">Reference proteome</keyword>
<evidence type="ECO:0000256" key="1">
    <source>
        <dbReference type="ARBA" id="ARBA00004255"/>
    </source>
</evidence>